<dbReference type="GO" id="GO:0005938">
    <property type="term" value="C:cell cortex"/>
    <property type="evidence" value="ECO:0007669"/>
    <property type="project" value="UniProtKB-ARBA"/>
</dbReference>
<dbReference type="InterPro" id="IPR035706">
    <property type="entry name" value="AAA_9"/>
</dbReference>
<dbReference type="Gene3D" id="3.20.180.20">
    <property type="entry name" value="Dynein heavy chain, N-terminal domain 2"/>
    <property type="match status" value="1"/>
</dbReference>
<dbReference type="Pfam" id="PF12774">
    <property type="entry name" value="AAA_6"/>
    <property type="match status" value="2"/>
</dbReference>
<keyword evidence="6" id="KW-0677">Repeat</keyword>
<dbReference type="InterPro" id="IPR042222">
    <property type="entry name" value="Dynein_2_N"/>
</dbReference>
<feature type="compositionally biased region" description="Basic and acidic residues" evidence="19">
    <location>
        <begin position="1157"/>
        <end position="1170"/>
    </location>
</feature>
<evidence type="ECO:0000256" key="1">
    <source>
        <dbReference type="ARBA" id="ARBA00004430"/>
    </source>
</evidence>
<dbReference type="InterPro" id="IPR041466">
    <property type="entry name" value="Dynein_AAA5_ext"/>
</dbReference>
<keyword evidence="22" id="KW-1185">Reference proteome</keyword>
<evidence type="ECO:0000256" key="10">
    <source>
        <dbReference type="ARBA" id="ARBA00023054"/>
    </source>
</evidence>
<protein>
    <recommendedName>
        <fullName evidence="3">Dynein heavy chain, cytoplasmic</fullName>
    </recommendedName>
    <alternativeName>
        <fullName evidence="17">Dynein-1, subspecies f</fullName>
    </alternativeName>
</protein>
<reference evidence="21 22" key="1">
    <citation type="submission" date="2017-12" db="EMBL/GenBank/DDBJ databases">
        <title>Sequencing, de novo assembly and annotation of complete genome of a new Thraustochytrid species, strain FCC1311.</title>
        <authorList>
            <person name="Sedici K."/>
            <person name="Godart F."/>
            <person name="Aiese Cigliano R."/>
            <person name="Sanseverino W."/>
            <person name="Barakat M."/>
            <person name="Ortet P."/>
            <person name="Marechal E."/>
            <person name="Cagnac O."/>
            <person name="Amato A."/>
        </authorList>
    </citation>
    <scope>NUCLEOTIDE SEQUENCE [LARGE SCALE GENOMIC DNA]</scope>
</reference>
<feature type="compositionally biased region" description="Basic and acidic residues" evidence="19">
    <location>
        <begin position="12"/>
        <end position="31"/>
    </location>
</feature>
<dbReference type="GO" id="GO:0008569">
    <property type="term" value="F:minus-end-directed microtubule motor activity"/>
    <property type="evidence" value="ECO:0007669"/>
    <property type="project" value="InterPro"/>
</dbReference>
<dbReference type="OrthoDB" id="424310at2759"/>
<dbReference type="Pfam" id="PF18198">
    <property type="entry name" value="AAA_lid_11"/>
    <property type="match status" value="1"/>
</dbReference>
<dbReference type="InterPro" id="IPR004273">
    <property type="entry name" value="Dynein_heavy_D6_P-loop"/>
</dbReference>
<evidence type="ECO:0000256" key="12">
    <source>
        <dbReference type="ARBA" id="ARBA00023175"/>
    </source>
</evidence>
<dbReference type="InterPro" id="IPR013602">
    <property type="entry name" value="Dynein_heavy_linker"/>
</dbReference>
<evidence type="ECO:0000256" key="8">
    <source>
        <dbReference type="ARBA" id="ARBA00022840"/>
    </source>
</evidence>
<dbReference type="Pfam" id="PF18199">
    <property type="entry name" value="Dynein_C"/>
    <property type="match status" value="1"/>
</dbReference>
<dbReference type="SUPFAM" id="SSF52540">
    <property type="entry name" value="P-loop containing nucleoside triphosphate hydrolases"/>
    <property type="match status" value="4"/>
</dbReference>
<feature type="domain" description="AAA+ ATPase" evidence="20">
    <location>
        <begin position="3170"/>
        <end position="3334"/>
    </location>
</feature>
<dbReference type="GO" id="GO:0045505">
    <property type="term" value="F:dynein intermediate chain binding"/>
    <property type="evidence" value="ECO:0007669"/>
    <property type="project" value="InterPro"/>
</dbReference>
<evidence type="ECO:0000256" key="5">
    <source>
        <dbReference type="ARBA" id="ARBA00022701"/>
    </source>
</evidence>
<dbReference type="InterPro" id="IPR042228">
    <property type="entry name" value="Dynein_linker_3"/>
</dbReference>
<dbReference type="InterPro" id="IPR041658">
    <property type="entry name" value="AAA_lid_11"/>
</dbReference>
<dbReference type="InterPro" id="IPR011704">
    <property type="entry name" value="ATPase_dyneun-rel_AAA"/>
</dbReference>
<accession>A0A2R5GB26</accession>
<dbReference type="PANTHER" id="PTHR46532:SF4">
    <property type="entry name" value="AAA+ ATPASE DOMAIN-CONTAINING PROTEIN"/>
    <property type="match status" value="1"/>
</dbReference>
<dbReference type="Gene3D" id="3.10.490.20">
    <property type="match status" value="1"/>
</dbReference>
<dbReference type="InterPro" id="IPR042219">
    <property type="entry name" value="AAA_lid_11_sf"/>
</dbReference>
<dbReference type="GO" id="GO:1902850">
    <property type="term" value="P:microtubule cytoskeleton organization involved in mitosis"/>
    <property type="evidence" value="ECO:0007669"/>
    <property type="project" value="UniProtKB-ARBA"/>
</dbReference>
<dbReference type="Gene3D" id="1.10.287.2620">
    <property type="match status" value="1"/>
</dbReference>
<feature type="compositionally biased region" description="Basic and acidic residues" evidence="19">
    <location>
        <begin position="246"/>
        <end position="269"/>
    </location>
</feature>
<evidence type="ECO:0000256" key="17">
    <source>
        <dbReference type="ARBA" id="ARBA00077719"/>
    </source>
</evidence>
<dbReference type="FunFam" id="1.20.920.20:FF:000001">
    <property type="entry name" value="dynein heavy chain 2, axonemal"/>
    <property type="match status" value="1"/>
</dbReference>
<dbReference type="FunFam" id="3.40.50.300:FF:000153">
    <property type="entry name" value="Dynein axonemal heavy chain 1"/>
    <property type="match status" value="1"/>
</dbReference>
<dbReference type="InterPro" id="IPR043157">
    <property type="entry name" value="Dynein_AAA1S"/>
</dbReference>
<feature type="region of interest" description="Disordered" evidence="19">
    <location>
        <begin position="1820"/>
        <end position="1840"/>
    </location>
</feature>
<feature type="coiled-coil region" evidence="18">
    <location>
        <begin position="4017"/>
        <end position="4044"/>
    </location>
</feature>
<dbReference type="Pfam" id="PF08393">
    <property type="entry name" value="DHC_N2"/>
    <property type="match status" value="1"/>
</dbReference>
<dbReference type="InterPro" id="IPR027417">
    <property type="entry name" value="P-loop_NTPase"/>
</dbReference>
<dbReference type="Gene3D" id="1.20.140.100">
    <property type="entry name" value="Dynein heavy chain, N-terminal domain 2"/>
    <property type="match status" value="1"/>
</dbReference>
<evidence type="ECO:0000256" key="18">
    <source>
        <dbReference type="SAM" id="Coils"/>
    </source>
</evidence>
<keyword evidence="10 18" id="KW-0175">Coiled coil</keyword>
<dbReference type="EMBL" id="BEYU01000040">
    <property type="protein sequence ID" value="GBG28212.1"/>
    <property type="molecule type" value="Genomic_DNA"/>
</dbReference>
<dbReference type="FunFam" id="1.20.140.100:FF:000001">
    <property type="entry name" value="dynein heavy chain 17, axonemal"/>
    <property type="match status" value="1"/>
</dbReference>
<dbReference type="Gene3D" id="1.10.8.720">
    <property type="entry name" value="Region D6 of dynein motor"/>
    <property type="match status" value="1"/>
</dbReference>
<feature type="region of interest" description="Disordered" evidence="19">
    <location>
        <begin position="3850"/>
        <end position="3884"/>
    </location>
</feature>
<dbReference type="FunFam" id="3.40.50.300:FF:000996">
    <property type="entry name" value="Cytoplasmic dynein heavy chain"/>
    <property type="match status" value="1"/>
</dbReference>
<evidence type="ECO:0000256" key="13">
    <source>
        <dbReference type="ARBA" id="ARBA00023212"/>
    </source>
</evidence>
<dbReference type="InterPro" id="IPR024317">
    <property type="entry name" value="Dynein_heavy_chain_D4_dom"/>
</dbReference>
<dbReference type="InterPro" id="IPR013594">
    <property type="entry name" value="Dynein_heavy_tail"/>
</dbReference>
<dbReference type="GO" id="GO:0000070">
    <property type="term" value="P:mitotic sister chromatid segregation"/>
    <property type="evidence" value="ECO:0007669"/>
    <property type="project" value="UniProtKB-ARBA"/>
</dbReference>
<dbReference type="Pfam" id="PF17857">
    <property type="entry name" value="AAA_lid_1"/>
    <property type="match status" value="1"/>
</dbReference>
<dbReference type="Gene3D" id="1.10.8.1220">
    <property type="match status" value="1"/>
</dbReference>
<dbReference type="Pfam" id="PF12777">
    <property type="entry name" value="MT"/>
    <property type="match status" value="1"/>
</dbReference>
<dbReference type="Pfam" id="PF12781">
    <property type="entry name" value="AAA_9"/>
    <property type="match status" value="2"/>
</dbReference>
<name>A0A2R5GB26_9STRA</name>
<dbReference type="FunFam" id="1.10.8.710:FF:000007">
    <property type="entry name" value="Putative dynein heavy chain"/>
    <property type="match status" value="1"/>
</dbReference>
<dbReference type="FunFam" id="3.40.50.300:FF:002141">
    <property type="entry name" value="Dynein heavy chain"/>
    <property type="match status" value="1"/>
</dbReference>
<feature type="region of interest" description="Disordered" evidence="19">
    <location>
        <begin position="1142"/>
        <end position="1209"/>
    </location>
</feature>
<dbReference type="GO" id="GO:0051959">
    <property type="term" value="F:dynein light intermediate chain binding"/>
    <property type="evidence" value="ECO:0007669"/>
    <property type="project" value="InterPro"/>
</dbReference>
<evidence type="ECO:0000256" key="3">
    <source>
        <dbReference type="ARBA" id="ARBA00022197"/>
    </source>
</evidence>
<evidence type="ECO:0000256" key="6">
    <source>
        <dbReference type="ARBA" id="ARBA00022737"/>
    </source>
</evidence>
<dbReference type="Proteomes" id="UP000241890">
    <property type="component" value="Unassembled WGS sequence"/>
</dbReference>
<sequence length="5011" mass="564332">MDKSFRSRGSPKRRELKGLAADKKGGDTQRENKLLRNAFADADDMRKNEDIVARARSQDPRISWVAGLVSDFFRSHTLDKFAEDEDTLRKLKGLLDSDGVQTLYVVEQGASLRVSSEVPSSAERRGERMLYFTKLGDGPVSREKYTSEILVGDCNVDPVQQLELVTQDVFMPLLSNTANQASWSDAMRKEMMDNVHSFVSSVQITSGLMRGETFLPLPNLSLLPEEDEAGIAAGGGDPTSPSSPSRRGEENIGRTREASEDERREEKERLTKQRALGLFAGRNASHLTASAPAIATVTSPQAEGYALSIQKERIHVFEGCLITWTKQIRNVLRLDPESKLQKGKNPGPLEELAFWKRKAANLNSVFEQLQTPRVRKVLRYLDSSKSTYNEPFAKLCKEAFAARDEANSNVRFLRPLRPWLDRLTSISEFLDLPKVFRPTMHTILLIWKTSEHYNTVPRLVVLMRQLANAVIARCVGYLSGSSLFSMIENDEHTKANETLKSVLRVIGAFKSTYFDYKARANAECITNPWKVQNAALFTRLDTFLERCHDLLDLTQTIWHFSKLNKIEIGGTKGKTLTTSVHQVHADFENGVQAMKEVSYDVMDVDAKAFDDDFYEFRVKIKELERRIASVLAQGFEDCPTITGRFKLLDSFEQFLERPVIQDELEHKHIVLLETFGKDLEAVQQEFQELRDDPPIGANMPPTAGALAWCRGLLDRVSVPMAKLRELNTSILDRESTRDTIKAYTSLIANLAEYEHEHVRAWEASIESSSISKLKLPLLRRNEETQQLIVNFDPALVHLLREVKYFRLLGLDVPSNALEIYEKVEDFRRETGNLELIVQKYNKMHASLLPVEKPLLRQHLHRIDKVISQGLRTLTWKSHGIESFINEATGTVQEADDILTTMKDNMEYIEELLERWQDSPILHRTTKAVSVEEFNLNAKREVMTKYQLITDGGREIHKLLKEVVKKLKVSAGLPDWKTYVDFINNIVIAGLSQTACVSLAYLQRELDLEVIQNEAKLPLIEVDLILSSRMVLFSPSLDATSKRDGIRDEVENWIDSFFAIGSLFKRLDSPSGTYNKEITSDPAVMRLVAAVHCSLDDTINLAEALQKDYGEYQYLWTTDLNEMFATFLSTAFHIARRRATSNGSRVADVRGAEQNVSSDRDGTESQDNYEKMEDDDEIEEDEDEDDDFTPRGPRKVADIPGVGPDEGDRPILEKFDERINVFQTLRVEIAELAPSKNLGFLRVNTQPIKQALSTWVTKWIYLFTQYLHDYVTNKLRELHTFVQTVESGLEFDLNSAEFDDDALMAVMRHIASVRKRMTEMGRLFSPLAETLGLLRKHGISFEAEEIGGQPILDFLEHAPEMWDSTVNNAFKARERIQPKQTLMATRIKKESAEFNQRLQSFRREFLEKAPFGSVGNLALTLTAAYDTIDQYTASAKKFSAELDDLRALEELFEVNVSRAAELDEIFSDLALLKRVWDTSKVVDEVFSSWKPIPWDAIDTDGLESEVRRLANLVNSSLPEQVHEWGVFVNLHSRVSNMATTIPLIHELHSPALRDRHWKQVMAITGSQVEKNAQFCFVNALDLQLHRFADQVTEIVEVATKELKVDQRLKAIEDTWAKHDLHFEAYKAADPDFKIIASAEVTIEALEEHQLQLQTLAGLGKFMEYFRERVTTWQRTLGVIESTLTLWLRVQRTWASLEAIFLSGSDIRSELPEDTKRFEELDESFRALMTSAVATPNAKEACCHPGRFTALDAMWRALETCQRALNEYLDQKKNIFPRFFFVSNLALLDILSNGNEPRKIIPHLSACFHGIDSLDFVAPRAADEEKRRPKSRASSGRGRQVWETATAMTAPDGERVDFPSSLELTGPVERWLQDLASTMHQTLRSETSQALSKTAGWVAELPRHKWALEFPAQVVQLAAQVMWTDECRTAIEELEAGQEDALEKYHSVCTKRLQNLIELVQNPLSKEDRVKIIALLTLDVHGKEVVENLIQRKVESPDAFSWRSQLRYFWSDEDDSCAISITDFHTQYSFEYVGNVDRLVITPLTDRCYITLTMALRLNLGGAPAGPAGTGKTETTKDLAKCLGLPCYVFNCSDQMNYQTIGDIFKGLSQTGAWGCFDEFNRIPIEVLSVVATQVKTILDAIRYLADPANRDAQYASDVPSGKPPTVVGSFDFMGCSLKLVPTTGFFITMNPGYAGRTELPENLKAHFRSCAMIRPDLQPICQNMLMAEGFVSAAPLSVKFVTLYKLSAELLSQQPHYDWGLRNVKSVLRVAGILRRGELDVDETAILMRALRDFNVPKLPAFDLPIFLKLVGDLFPGITIPPKFDETLKERAKNACNRRAHLAIAAARVSAGSSTLGGESVDEGGSESLLEGGLDAPTDATAEDEDDTLAPAVGAARQSVLQPEEDFLNKVVNLQEILEVRHSVMLLGPPGCGKTSIWQTLADAHNNGETKPTCVTEVLNPKALTSNELYGYMTLQRDWRDGALSIVMRNMSQQDAPYHPYQRHHWIVLDGDIDAIWIESMNTVMDDNKVLTLVSNERIQLTHKMRMLFEVNSLQNATPATVSRAGILFINEDDVGWGPLVESWLQVCSQSAKVLAQLQVLFRVYMQPTLALFDDTPTLQHIVPRGKVDLVQTTCRLLQCLLDEVHEPEMLTKSELEHLFVFAVIWGTGSSVVDRKKFSTAWLKLFSDRGLVWQAPVAAAPEDAIGSAASGEEDHSRRGISTATEQPQTNVFDYFYCTKSRALVPWLTMLDKHTPIAEVDFQDIVIPTIDSVRCTYVLRQLSRQHHPVCLIGSAGTGKTTVMREFLRTMSGEFASATINVNYYTDAAVLQTQLEHHVDKRSGKIYGPPGEKKLVFFVDDLNMARVEEYGTQTPLALLRQFLDYGQWFDRGDLGVKKEIRDVQIVAAMNHKAGSFTINPRLQRHLAAVACSMPEYADLQRIYGTILSSHLDHFVLPIQSQAQRCVDALLELHELMCAKFLPSATRFHYNFNMRNLSSVVQGLCRSSHEAYTTPLSFVRLFLHESMRVFSDRLVSEKDMTNFRSLLVGVSKKYFEEEQDDMFEEPLLFADFVRPSSQALLAASAVTGSAGAVSSPLNPSRVTEGGRKSVSQIDSTTITKRSGPYVGASSMKDVQACLEDHLMAYNKSKAKMDLVLFQLAAEHVCRIARIIGTPGGNALLVGVGGSGKQSLSRLAAFICNYEVVQIPVTSDFGLADFQESLKALYRRAGLRTHAPVVLLLTDAQIVDERFLVYINDVLSSGSVPDLFSADELDGIFASLRAEAKMAGIQTTSRSSMADYFVARVKRTLHIILSHSPVGETLRVRARRFPGLVNCTSIDWFHPWPREALVAVAGRFLKGAGFASEDIAENVMHHIAEVHLSVTEVSQRYLEVQKRYNYVTPKTFLEMLSFYRGLLSKKRAALHQDLDRLSAGLDTLRGTARDVAGLQEDLKETMARVEERKDATEELLTQMAQQRGEAEAQQKIASKERIRAETFATEAKEIEEDAETELAAAQPAMAQAEEAVNCLTKASLTELKSLTKPPAGVDKVTTCVLMMIKNEKRNFSWDNAKRMMNNTDKFKQSLEEYDAKNIPEDLIERIAPIVSDADFTFEKLAKKSSAAANMANWVINICAYNKIYKKVKPLMDRLEAARASKEDAMADLARVETQLRDAEQRLEELQHNFKLATNEKSKVEVEAAQVTDRLALAERLVKGLASENSRWERQIEALKNRSETLVGDSLLAAAFVSYIGAFDSVTRSSLWRDIWTNDILSREIPLTEGVTPLSVLAADSDLAQWGMEGLPVDAFSLENGAIIASATSRWPLVVDPQMQAASWLRTHFGTKEENSSSADVHAVAAANSLDSKKSSRGGLRRDSFKGHTMGGRRMSTKGKQMSKLMQSRRNLFVEESEVPQLMEVHATSPTLVQTLLRAIEHGRTVILEGVDEELDATLAPLLARSFTLKGRQPFLQLGGHEVEFNSQFRLVMTTRLSNPHFRPEVLAQCTLINFIVTEGGLEDQLLARVVSFEKSGLEKEKQELQLAFNRYKIQLVELEKTLLEKLSNAPPDILSDVPLIESLEATKATASEVALAVERGHETEKGINEAREVYRAVAVEASMLYFMLLQLASVDHMYQYSLDIFIRFFDKALRDATHADGAERQKDSARDGDSTNTDAEADGLEATRSSMSASTAGSGDDEPENAEKSRVRGLVRSVRATIFKMVSRGLFETHKTVFLVQLTFNLLRRGMVKPRFKEDRFDAEGLDFLLRAPQRFEQANEIEWLPETLWQRVCALAEQAGFEKLPADMIESEPRFREWYNSVCPETEKLPLEWRELEKRPFMKILVLRALRPDRVMVALSNFVRRTLPHGDHFVDCDAQVNSFQILEQAYADSRPDTPVYFVLSPGANVAADVERLARRFGLLEGSTYVNISLGQGQDVVAMKALEHANKRGGWVFLNNVHLMPRWLHELVKKLESFARMGQHEDFRLFLSSDPCPDIPVALLNRSIRLTNEPPAGLKANLTRAWAQFAPEDVDNLDSKSRSILFGLCYFHSVLLERKTYLTKGFNLQYPISTQDLTACAMVLRNYMDNHTSTKVPWEDLRYLFGEIMYGGHIIDDFDRRVCKVYLSYYMRDELFDDMQMFPYVDRNTMSSSSALLSDEDATGGGGAMDGGDRALGGAMTSFIVPSLQTHERYADHVLATLTPKETPLAYGLHPNAEIGFRTDANARILDLLHSLQPSELEEEGDGQSAQHVAEAMLQDMLETYRDLHLDTASVLAALEDEEMTPFQNMYLQECARMEALMKTMVETLTELELGFTGDLTMTEPMERLMYALYQDRVPDLWRRISYPSERPLGAWLADLQLRVTQLQEFCMDPFAEPRCTWISGFFNPNAFLTAVLQASARQAQTELDKLVIVTEVTKRQPEEVDQPSHNGRFITGLFLEGATWDTANGTLMPSRPKETIQAMPVINVRAVPLTEEATRSAKMYHTPVYRTQARAGTYIFTASLLSKLHPPEKWVLLQTVLLMDPHQ</sequence>
<dbReference type="Gene3D" id="3.40.50.300">
    <property type="entry name" value="P-loop containing nucleotide triphosphate hydrolases"/>
    <property type="match status" value="5"/>
</dbReference>
<dbReference type="Pfam" id="PF08385">
    <property type="entry name" value="DHC_N1"/>
    <property type="match status" value="1"/>
</dbReference>
<gene>
    <name evidence="21" type="ORF">FCC1311_044352</name>
</gene>
<evidence type="ECO:0000259" key="20">
    <source>
        <dbReference type="SMART" id="SM00382"/>
    </source>
</evidence>
<dbReference type="Gene3D" id="1.10.472.130">
    <property type="match status" value="1"/>
</dbReference>
<dbReference type="Pfam" id="PF12775">
    <property type="entry name" value="AAA_7"/>
    <property type="match status" value="1"/>
</dbReference>
<comment type="subcellular location">
    <subcellularLocation>
        <location evidence="1">Cytoplasm</location>
        <location evidence="1">Cytoskeleton</location>
        <location evidence="1">Cilium axoneme</location>
    </subcellularLocation>
</comment>
<feature type="region of interest" description="Disordered" evidence="19">
    <location>
        <begin position="229"/>
        <end position="269"/>
    </location>
</feature>
<comment type="caution">
    <text evidence="21">The sequence shown here is derived from an EMBL/GenBank/DDBJ whole genome shotgun (WGS) entry which is preliminary data.</text>
</comment>
<dbReference type="FunFam" id="3.40.50.300:FF:000049">
    <property type="entry name" value="Dynein, axonemal, heavy chain 5"/>
    <property type="match status" value="1"/>
</dbReference>
<feature type="coiled-coil region" evidence="18">
    <location>
        <begin position="3438"/>
        <end position="3476"/>
    </location>
</feature>
<keyword evidence="8" id="KW-0067">ATP-binding</keyword>
<dbReference type="SMART" id="SM00382">
    <property type="entry name" value="AAA"/>
    <property type="match status" value="3"/>
</dbReference>
<feature type="compositionally biased region" description="Polar residues" evidence="19">
    <location>
        <begin position="4170"/>
        <end position="4180"/>
    </location>
</feature>
<organism evidence="21 22">
    <name type="scientific">Hondaea fermentalgiana</name>
    <dbReference type="NCBI Taxonomy" id="2315210"/>
    <lineage>
        <taxon>Eukaryota</taxon>
        <taxon>Sar</taxon>
        <taxon>Stramenopiles</taxon>
        <taxon>Bigyra</taxon>
        <taxon>Labyrinthulomycetes</taxon>
        <taxon>Thraustochytrida</taxon>
        <taxon>Thraustochytriidae</taxon>
        <taxon>Hondaea</taxon>
    </lineage>
</organism>
<dbReference type="InterPro" id="IPR041589">
    <property type="entry name" value="DNAH3_AAA_lid_1"/>
</dbReference>
<feature type="compositionally biased region" description="Low complexity" evidence="19">
    <location>
        <begin position="2365"/>
        <end position="2379"/>
    </location>
</feature>
<feature type="region of interest" description="Disordered" evidence="19">
    <location>
        <begin position="4142"/>
        <end position="4193"/>
    </location>
</feature>
<dbReference type="InParanoid" id="A0A2R5GB26"/>
<keyword evidence="4" id="KW-0963">Cytoplasm</keyword>
<feature type="region of interest" description="Disordered" evidence="19">
    <location>
        <begin position="1"/>
        <end position="31"/>
    </location>
</feature>
<keyword evidence="12" id="KW-0505">Motor protein</keyword>
<keyword evidence="5" id="KW-0493">Microtubule</keyword>
<dbReference type="PANTHER" id="PTHR46532">
    <property type="entry name" value="MALE FERTILITY FACTOR KL5"/>
    <property type="match status" value="1"/>
</dbReference>
<dbReference type="FunCoup" id="A0A2R5GB26">
    <property type="interactions" value="3"/>
</dbReference>
<comment type="similarity">
    <text evidence="2">Belongs to the dynein heavy chain family.</text>
</comment>
<dbReference type="GO" id="GO:0000235">
    <property type="term" value="C:astral microtubule"/>
    <property type="evidence" value="ECO:0007669"/>
    <property type="project" value="UniProtKB-ARBA"/>
</dbReference>
<keyword evidence="13" id="KW-0206">Cytoskeleton</keyword>
<evidence type="ECO:0000256" key="15">
    <source>
        <dbReference type="ARBA" id="ARBA00054075"/>
    </source>
</evidence>
<comment type="subunit">
    <text evidence="16">The I1 inner arm complex (also known as the f dynein complex) is a two-headed isoform composed of two heavy chains (1-alpha and 1-beta), three intermediate chains and three light chains. I1 occupies a specific position proximal to the first radial spoke and repeats every 96 nm along the length of the axoneme.</text>
</comment>
<dbReference type="GO" id="GO:0016887">
    <property type="term" value="F:ATP hydrolysis activity"/>
    <property type="evidence" value="ECO:0007669"/>
    <property type="project" value="InterPro"/>
</dbReference>
<dbReference type="GO" id="GO:0005858">
    <property type="term" value="C:axonemal dynein complex"/>
    <property type="evidence" value="ECO:0007669"/>
    <property type="project" value="TreeGrafter"/>
</dbReference>
<dbReference type="InterPro" id="IPR026983">
    <property type="entry name" value="DHC"/>
</dbReference>
<feature type="region of interest" description="Disordered" evidence="19">
    <location>
        <begin position="2353"/>
        <end position="2385"/>
    </location>
</feature>
<feature type="compositionally biased region" description="Acidic residues" evidence="19">
    <location>
        <begin position="1171"/>
        <end position="1186"/>
    </location>
</feature>
<dbReference type="Pfam" id="PF17852">
    <property type="entry name" value="Dynein_AAA_lid"/>
    <property type="match status" value="1"/>
</dbReference>
<dbReference type="FunFam" id="3.10.490.20:FF:000009">
    <property type="entry name" value="Dynein heavy chain 4"/>
    <property type="match status" value="1"/>
</dbReference>
<proteinExistence type="inferred from homology"/>
<dbReference type="InterPro" id="IPR035699">
    <property type="entry name" value="AAA_6"/>
</dbReference>
<feature type="domain" description="AAA+ ATPase" evidence="20">
    <location>
        <begin position="2783"/>
        <end position="2929"/>
    </location>
</feature>
<dbReference type="Gene3D" id="1.20.920.20">
    <property type="match status" value="1"/>
</dbReference>
<dbReference type="Pfam" id="PF12780">
    <property type="entry name" value="AAA_8"/>
    <property type="match status" value="1"/>
</dbReference>
<dbReference type="Gene3D" id="6.10.140.1060">
    <property type="match status" value="1"/>
</dbReference>
<dbReference type="GO" id="GO:0030473">
    <property type="term" value="P:nuclear migration along microtubule"/>
    <property type="evidence" value="ECO:0007669"/>
    <property type="project" value="UniProtKB-ARBA"/>
</dbReference>
<dbReference type="InterPro" id="IPR003593">
    <property type="entry name" value="AAA+_ATPase"/>
</dbReference>
<evidence type="ECO:0000256" key="14">
    <source>
        <dbReference type="ARBA" id="ARBA00023273"/>
    </source>
</evidence>
<dbReference type="FunFam" id="1.10.287.2620:FF:000002">
    <property type="entry name" value="Dynein heavy chain 2, axonemal"/>
    <property type="match status" value="1"/>
</dbReference>
<evidence type="ECO:0000313" key="22">
    <source>
        <dbReference type="Proteomes" id="UP000241890"/>
    </source>
</evidence>
<feature type="coiled-coil region" evidence="18">
    <location>
        <begin position="3638"/>
        <end position="3731"/>
    </location>
</feature>
<keyword evidence="11" id="KW-0969">Cilium</keyword>
<dbReference type="Gene3D" id="1.10.8.710">
    <property type="match status" value="1"/>
</dbReference>
<evidence type="ECO:0000256" key="4">
    <source>
        <dbReference type="ARBA" id="ARBA00022490"/>
    </source>
</evidence>
<dbReference type="Pfam" id="PF07728">
    <property type="entry name" value="AAA_5"/>
    <property type="match status" value="1"/>
</dbReference>
<dbReference type="Gene3D" id="1.20.920.30">
    <property type="match status" value="1"/>
</dbReference>
<dbReference type="Gene3D" id="1.20.1270.280">
    <property type="match status" value="1"/>
</dbReference>
<evidence type="ECO:0000256" key="9">
    <source>
        <dbReference type="ARBA" id="ARBA00023017"/>
    </source>
</evidence>
<feature type="domain" description="AAA+ ATPase" evidence="20">
    <location>
        <begin position="2056"/>
        <end position="2216"/>
    </location>
</feature>
<evidence type="ECO:0000256" key="7">
    <source>
        <dbReference type="ARBA" id="ARBA00022741"/>
    </source>
</evidence>
<dbReference type="FunFam" id="1.20.58.1120:FF:000001">
    <property type="entry name" value="dynein heavy chain 2, axonemal"/>
    <property type="match status" value="1"/>
</dbReference>
<feature type="compositionally biased region" description="Basic and acidic residues" evidence="19">
    <location>
        <begin position="4142"/>
        <end position="4156"/>
    </location>
</feature>
<comment type="function">
    <text evidence="15">Force generating protein of eukaryotic cilia and flagella. Produces force towards the minus ends of microtubules. Dynein has ATPase activity; the force-producing power stroke is thought to occur on release of ADP. Required for assembly of the I1 inner arm complex and its targeting to the appropriate axoneme location. Also required for phototaxis.</text>
</comment>
<keyword evidence="14" id="KW-0966">Cell projection</keyword>
<dbReference type="GO" id="GO:0005524">
    <property type="term" value="F:ATP binding"/>
    <property type="evidence" value="ECO:0007669"/>
    <property type="project" value="UniProtKB-KW"/>
</dbReference>
<evidence type="ECO:0000256" key="11">
    <source>
        <dbReference type="ARBA" id="ARBA00023069"/>
    </source>
</evidence>
<evidence type="ECO:0000256" key="16">
    <source>
        <dbReference type="ARBA" id="ARBA00063032"/>
    </source>
</evidence>
<evidence type="ECO:0000256" key="2">
    <source>
        <dbReference type="ARBA" id="ARBA00008887"/>
    </source>
</evidence>
<keyword evidence="7" id="KW-0547">Nucleotide-binding</keyword>
<dbReference type="Gene3D" id="1.20.58.1120">
    <property type="match status" value="1"/>
</dbReference>
<evidence type="ECO:0000313" key="21">
    <source>
        <dbReference type="EMBL" id="GBG28212.1"/>
    </source>
</evidence>
<dbReference type="InterPro" id="IPR041228">
    <property type="entry name" value="Dynein_C"/>
</dbReference>
<evidence type="ECO:0000256" key="19">
    <source>
        <dbReference type="SAM" id="MobiDB-lite"/>
    </source>
</evidence>
<keyword evidence="9" id="KW-0243">Dynein</keyword>
<dbReference type="Pfam" id="PF03028">
    <property type="entry name" value="Dynein_heavy"/>
    <property type="match status" value="1"/>
</dbReference>
<dbReference type="InterPro" id="IPR024743">
    <property type="entry name" value="Dynein_HC_stalk"/>
</dbReference>
<dbReference type="InterPro" id="IPR043160">
    <property type="entry name" value="Dynein_C_barrel"/>
</dbReference>